<accession>A0A9X2F4Z1</accession>
<dbReference type="SUPFAM" id="SSF53067">
    <property type="entry name" value="Actin-like ATPase domain"/>
    <property type="match status" value="2"/>
</dbReference>
<evidence type="ECO:0000313" key="8">
    <source>
        <dbReference type="EMBL" id="MCO4292426.1"/>
    </source>
</evidence>
<keyword evidence="1 5" id="KW-1003">Cell membrane</keyword>
<dbReference type="SMART" id="SM00842">
    <property type="entry name" value="FtsA"/>
    <property type="match status" value="1"/>
</dbReference>
<evidence type="ECO:0000259" key="7">
    <source>
        <dbReference type="SMART" id="SM00842"/>
    </source>
</evidence>
<dbReference type="Gene3D" id="3.30.420.40">
    <property type="match status" value="2"/>
</dbReference>
<dbReference type="GO" id="GO:0032153">
    <property type="term" value="C:cell division site"/>
    <property type="evidence" value="ECO:0007669"/>
    <property type="project" value="UniProtKB-UniRule"/>
</dbReference>
<dbReference type="NCBIfam" id="TIGR01174">
    <property type="entry name" value="ftsA"/>
    <property type="match status" value="1"/>
</dbReference>
<name>A0A9X2F4Z1_9SPHI</name>
<comment type="caution">
    <text evidence="8">The sequence shown here is derived from an EMBL/GenBank/DDBJ whole genome shotgun (WGS) entry which is preliminary data.</text>
</comment>
<dbReference type="PANTHER" id="PTHR32432:SF4">
    <property type="entry name" value="CELL DIVISION PROTEIN FTSA"/>
    <property type="match status" value="1"/>
</dbReference>
<evidence type="ECO:0000256" key="1">
    <source>
        <dbReference type="ARBA" id="ARBA00022475"/>
    </source>
</evidence>
<protein>
    <recommendedName>
        <fullName evidence="5 6">Cell division protein FtsA</fullName>
    </recommendedName>
</protein>
<comment type="subcellular location">
    <subcellularLocation>
        <location evidence="5">Cell membrane</location>
        <topology evidence="5">Peripheral membrane protein</topology>
        <orientation evidence="5">Cytoplasmic side</orientation>
    </subcellularLocation>
    <text evidence="5">Localizes to the Z ring in an FtsZ-dependent manner. Targeted to the membrane through a conserved C-terminal amphipathic helix.</text>
</comment>
<organism evidence="8 9">
    <name type="scientific">Solitalea agri</name>
    <dbReference type="NCBI Taxonomy" id="2953739"/>
    <lineage>
        <taxon>Bacteria</taxon>
        <taxon>Pseudomonadati</taxon>
        <taxon>Bacteroidota</taxon>
        <taxon>Sphingobacteriia</taxon>
        <taxon>Sphingobacteriales</taxon>
        <taxon>Sphingobacteriaceae</taxon>
        <taxon>Solitalea</taxon>
    </lineage>
</organism>
<feature type="domain" description="SHS2" evidence="7">
    <location>
        <begin position="7"/>
        <end position="195"/>
    </location>
</feature>
<gene>
    <name evidence="5 8" type="primary">ftsA</name>
    <name evidence="8" type="ORF">NF867_06085</name>
</gene>
<dbReference type="HAMAP" id="MF_02033">
    <property type="entry name" value="FtsA"/>
    <property type="match status" value="1"/>
</dbReference>
<comment type="similarity">
    <text evidence="5 6">Belongs to the FtsA/MreB family.</text>
</comment>
<evidence type="ECO:0000256" key="3">
    <source>
        <dbReference type="ARBA" id="ARBA00023136"/>
    </source>
</evidence>
<dbReference type="InterPro" id="IPR003494">
    <property type="entry name" value="SHS2_FtsA"/>
</dbReference>
<comment type="subunit">
    <text evidence="5">Self-interacts. Interacts with FtsZ.</text>
</comment>
<keyword evidence="2 5" id="KW-0132">Cell division</keyword>
<dbReference type="AlphaFoldDB" id="A0A9X2F4Z1"/>
<evidence type="ECO:0000256" key="6">
    <source>
        <dbReference type="PIRNR" id="PIRNR003101"/>
    </source>
</evidence>
<sequence length="435" mass="47630">MEHSDIIVGLDIGTTKICVIVGRRTEHGKIEVLGMGKADSPGVSRGTVTNIEKTVRGIREAVEMAELKSNVEIRVVNIGIAGQHIKSHQHRGMLTRSNTNEEISHADVDKLISDMHKLAMNPGEKIIHVLPQEYVIDNEPGIVDPVGMSGVRMEANFHIITGQVTSVQNIIKCADKAALGYDDIILEPLASAEAVLSPEEKEAGVVLVDIGGGTTDVAIFYRGIIRHTAVIPLGGNIVTEDVVEGLSILKAQAEVLKTRFGSALADENAENEIISIPSPVKGRQPKEVSVRNLAYIIQARMEEIIEHVYYEIQCSGYEKKLIAGIVLTGGGSQLKHLPQLVEYITGLDSRIGYPNEHIAKSNHAEVASPMYATGIGLVIKGLQALEEDRARNDQMPAADPQVHHPQADRKQWLKKFIDPIKEFIREDIDDKDYLK</sequence>
<keyword evidence="4 5" id="KW-0131">Cell cycle</keyword>
<dbReference type="GO" id="GO:0009898">
    <property type="term" value="C:cytoplasmic side of plasma membrane"/>
    <property type="evidence" value="ECO:0007669"/>
    <property type="project" value="UniProtKB-UniRule"/>
</dbReference>
<dbReference type="CDD" id="cd24048">
    <property type="entry name" value="ASKHA_NBD_FtsA"/>
    <property type="match status" value="1"/>
</dbReference>
<comment type="function">
    <text evidence="5 6">Cell division protein that is involved in the assembly of the Z ring. May serve as a membrane anchor for the Z ring.</text>
</comment>
<dbReference type="EMBL" id="JAMWYS010000024">
    <property type="protein sequence ID" value="MCO4292426.1"/>
    <property type="molecule type" value="Genomic_DNA"/>
</dbReference>
<dbReference type="InterPro" id="IPR050696">
    <property type="entry name" value="FtsA/MreB"/>
</dbReference>
<dbReference type="PANTHER" id="PTHR32432">
    <property type="entry name" value="CELL DIVISION PROTEIN FTSA-RELATED"/>
    <property type="match status" value="1"/>
</dbReference>
<dbReference type="Pfam" id="PF14450">
    <property type="entry name" value="FtsA"/>
    <property type="match status" value="2"/>
</dbReference>
<proteinExistence type="inferred from homology"/>
<dbReference type="Gene3D" id="3.30.1490.110">
    <property type="match status" value="1"/>
</dbReference>
<reference evidence="8" key="1">
    <citation type="submission" date="2022-06" db="EMBL/GenBank/DDBJ databases">
        <title>Solitalea sp. MAHUQ-68 isolated from rhizospheric soil.</title>
        <authorList>
            <person name="Huq M.A."/>
        </authorList>
    </citation>
    <scope>NUCLEOTIDE SEQUENCE</scope>
    <source>
        <strain evidence="8">MAHUQ-68</strain>
    </source>
</reference>
<dbReference type="RefSeq" id="WP_252586820.1">
    <property type="nucleotide sequence ID" value="NZ_JAMWYS010000024.1"/>
</dbReference>
<dbReference type="Pfam" id="PF02491">
    <property type="entry name" value="SHS2_FTSA"/>
    <property type="match status" value="1"/>
</dbReference>
<evidence type="ECO:0000313" key="9">
    <source>
        <dbReference type="Proteomes" id="UP001155182"/>
    </source>
</evidence>
<dbReference type="Proteomes" id="UP001155182">
    <property type="component" value="Unassembled WGS sequence"/>
</dbReference>
<keyword evidence="3 5" id="KW-0472">Membrane</keyword>
<evidence type="ECO:0000256" key="5">
    <source>
        <dbReference type="HAMAP-Rule" id="MF_02033"/>
    </source>
</evidence>
<dbReference type="PIRSF" id="PIRSF003101">
    <property type="entry name" value="FtsA"/>
    <property type="match status" value="1"/>
</dbReference>
<dbReference type="GO" id="GO:0043093">
    <property type="term" value="P:FtsZ-dependent cytokinesis"/>
    <property type="evidence" value="ECO:0007669"/>
    <property type="project" value="UniProtKB-UniRule"/>
</dbReference>
<dbReference type="InterPro" id="IPR043129">
    <property type="entry name" value="ATPase_NBD"/>
</dbReference>
<dbReference type="InterPro" id="IPR020823">
    <property type="entry name" value="Cell_div_FtsA"/>
</dbReference>
<evidence type="ECO:0000256" key="2">
    <source>
        <dbReference type="ARBA" id="ARBA00022618"/>
    </source>
</evidence>
<keyword evidence="9" id="KW-1185">Reference proteome</keyword>
<evidence type="ECO:0000256" key="4">
    <source>
        <dbReference type="ARBA" id="ARBA00023306"/>
    </source>
</evidence>